<keyword evidence="1" id="KW-1133">Transmembrane helix</keyword>
<evidence type="ECO:0000313" key="4">
    <source>
        <dbReference type="Proteomes" id="UP000031668"/>
    </source>
</evidence>
<keyword evidence="1" id="KW-0472">Membrane</keyword>
<evidence type="ECO:0000256" key="2">
    <source>
        <dbReference type="SAM" id="SignalP"/>
    </source>
</evidence>
<protein>
    <submittedName>
        <fullName evidence="3">Uncharacterized protein</fullName>
    </submittedName>
</protein>
<dbReference type="EMBL" id="JWZT01001867">
    <property type="protein sequence ID" value="KII71047.1"/>
    <property type="molecule type" value="Genomic_DNA"/>
</dbReference>
<keyword evidence="1" id="KW-0812">Transmembrane</keyword>
<evidence type="ECO:0000256" key="1">
    <source>
        <dbReference type="SAM" id="Phobius"/>
    </source>
</evidence>
<name>A0A0C2NAW4_THEKT</name>
<sequence length="123" mass="14299">MSVHLILFIYFSIAHSRNLTTILIYGTFYDHVLLPHLTGIGCEHSHLFSVKRSNKVVDFDIIILHFIDHDRFMTEYLKRNFTSRKIMIVLTYVIVFLTLGITIFGQGDIYVIVIRKCLHSLGV</sequence>
<keyword evidence="2" id="KW-0732">Signal</keyword>
<feature type="chain" id="PRO_5002152923" evidence="2">
    <location>
        <begin position="17"/>
        <end position="123"/>
    </location>
</feature>
<dbReference type="Proteomes" id="UP000031668">
    <property type="component" value="Unassembled WGS sequence"/>
</dbReference>
<reference evidence="3 4" key="1">
    <citation type="journal article" date="2014" name="Genome Biol. Evol.">
        <title>The genome of the myxosporean Thelohanellus kitauei shows adaptations to nutrient acquisition within its fish host.</title>
        <authorList>
            <person name="Yang Y."/>
            <person name="Xiong J."/>
            <person name="Zhou Z."/>
            <person name="Huo F."/>
            <person name="Miao W."/>
            <person name="Ran C."/>
            <person name="Liu Y."/>
            <person name="Zhang J."/>
            <person name="Feng J."/>
            <person name="Wang M."/>
            <person name="Wang M."/>
            <person name="Wang L."/>
            <person name="Yao B."/>
        </authorList>
    </citation>
    <scope>NUCLEOTIDE SEQUENCE [LARGE SCALE GENOMIC DNA]</scope>
    <source>
        <strain evidence="3">Wuqing</strain>
    </source>
</reference>
<feature type="signal peptide" evidence="2">
    <location>
        <begin position="1"/>
        <end position="16"/>
    </location>
</feature>
<comment type="caution">
    <text evidence="3">The sequence shown here is derived from an EMBL/GenBank/DDBJ whole genome shotgun (WGS) entry which is preliminary data.</text>
</comment>
<proteinExistence type="predicted"/>
<feature type="transmembrane region" description="Helical" evidence="1">
    <location>
        <begin position="86"/>
        <end position="105"/>
    </location>
</feature>
<organism evidence="3 4">
    <name type="scientific">Thelohanellus kitauei</name>
    <name type="common">Myxosporean</name>
    <dbReference type="NCBI Taxonomy" id="669202"/>
    <lineage>
        <taxon>Eukaryota</taxon>
        <taxon>Metazoa</taxon>
        <taxon>Cnidaria</taxon>
        <taxon>Myxozoa</taxon>
        <taxon>Myxosporea</taxon>
        <taxon>Bivalvulida</taxon>
        <taxon>Platysporina</taxon>
        <taxon>Myxobolidae</taxon>
        <taxon>Thelohanellus</taxon>
    </lineage>
</organism>
<accession>A0A0C2NAW4</accession>
<gene>
    <name evidence="3" type="ORF">RF11_14673</name>
</gene>
<dbReference type="AlphaFoldDB" id="A0A0C2NAW4"/>
<dbReference type="OrthoDB" id="10598037at2759"/>
<keyword evidence="4" id="KW-1185">Reference proteome</keyword>
<evidence type="ECO:0000313" key="3">
    <source>
        <dbReference type="EMBL" id="KII71047.1"/>
    </source>
</evidence>